<dbReference type="PROSITE" id="PS00165">
    <property type="entry name" value="DEHYDRATASE_SER_THR"/>
    <property type="match status" value="1"/>
</dbReference>
<keyword evidence="12" id="KW-1185">Reference proteome</keyword>
<evidence type="ECO:0000313" key="11">
    <source>
        <dbReference type="EMBL" id="KAK8761564.1"/>
    </source>
</evidence>
<dbReference type="Proteomes" id="UP001321473">
    <property type="component" value="Unassembled WGS sequence"/>
</dbReference>
<evidence type="ECO:0000256" key="5">
    <source>
        <dbReference type="ARBA" id="ARBA00023239"/>
    </source>
</evidence>
<evidence type="ECO:0000256" key="9">
    <source>
        <dbReference type="SAM" id="MobiDB-lite"/>
    </source>
</evidence>
<evidence type="ECO:0000256" key="7">
    <source>
        <dbReference type="ARBA" id="ARBA00042605"/>
    </source>
</evidence>
<protein>
    <recommendedName>
        <fullName evidence="3">L-serine ammonia-lyase</fullName>
        <ecNumber evidence="3">4.3.1.17</ecNumber>
    </recommendedName>
    <alternativeName>
        <fullName evidence="6">L-serine deaminase</fullName>
    </alternativeName>
    <alternativeName>
        <fullName evidence="7">L-threonine dehydratase</fullName>
    </alternativeName>
</protein>
<comment type="catalytic activity">
    <reaction evidence="8">
        <text>L-serine = pyruvate + NH4(+)</text>
        <dbReference type="Rhea" id="RHEA:19169"/>
        <dbReference type="ChEBI" id="CHEBI:15361"/>
        <dbReference type="ChEBI" id="CHEBI:28938"/>
        <dbReference type="ChEBI" id="CHEBI:33384"/>
        <dbReference type="EC" id="4.3.1.17"/>
    </reaction>
</comment>
<dbReference type="SUPFAM" id="SSF53686">
    <property type="entry name" value="Tryptophan synthase beta subunit-like PLP-dependent enzymes"/>
    <property type="match status" value="1"/>
</dbReference>
<dbReference type="Pfam" id="PF00291">
    <property type="entry name" value="PALP"/>
    <property type="match status" value="1"/>
</dbReference>
<dbReference type="InterPro" id="IPR050147">
    <property type="entry name" value="Ser/Thr_Dehydratase"/>
</dbReference>
<evidence type="ECO:0000313" key="12">
    <source>
        <dbReference type="Proteomes" id="UP001321473"/>
    </source>
</evidence>
<name>A0AAQ4DGH4_AMBAM</name>
<keyword evidence="5" id="KW-0456">Lyase</keyword>
<keyword evidence="4" id="KW-0663">Pyridoxal phosphate</keyword>
<evidence type="ECO:0000256" key="2">
    <source>
        <dbReference type="ARBA" id="ARBA00010869"/>
    </source>
</evidence>
<sequence>MAATEEAASRPLHVRTPLLESVPLSQIYGQRVYIKMDNVQPSGSFKIRGMGVLCQDAKRQGATRVVIASGGNAGMAVAYGARQLGMESVVVISKNVPRRMVDKLKLEGARVEVKGNSWDEADERAREIVSKEGAAPTTPNTCHRSVSHAAD</sequence>
<feature type="domain" description="Tryptophan synthase beta chain-like PALP" evidence="10">
    <location>
        <begin position="13"/>
        <end position="138"/>
    </location>
</feature>
<evidence type="ECO:0000259" key="10">
    <source>
        <dbReference type="Pfam" id="PF00291"/>
    </source>
</evidence>
<proteinExistence type="inferred from homology"/>
<dbReference type="EMBL" id="JARKHS020030988">
    <property type="protein sequence ID" value="KAK8761564.1"/>
    <property type="molecule type" value="Genomic_DNA"/>
</dbReference>
<feature type="region of interest" description="Disordered" evidence="9">
    <location>
        <begin position="129"/>
        <end position="151"/>
    </location>
</feature>
<gene>
    <name evidence="11" type="ORF">V5799_027171</name>
</gene>
<dbReference type="AlphaFoldDB" id="A0AAQ4DGH4"/>
<dbReference type="Gene3D" id="3.40.50.1100">
    <property type="match status" value="2"/>
</dbReference>
<dbReference type="InterPro" id="IPR000634">
    <property type="entry name" value="Ser/Thr_deHydtase_PyrdxlP-BS"/>
</dbReference>
<reference evidence="11 12" key="1">
    <citation type="journal article" date="2023" name="Arcadia Sci">
        <title>De novo assembly of a long-read Amblyomma americanum tick genome.</title>
        <authorList>
            <person name="Chou S."/>
            <person name="Poskanzer K.E."/>
            <person name="Rollins M."/>
            <person name="Thuy-Boun P.S."/>
        </authorList>
    </citation>
    <scope>NUCLEOTIDE SEQUENCE [LARGE SCALE GENOMIC DNA]</scope>
    <source>
        <strain evidence="11">F_SG_1</strain>
        <tissue evidence="11">Salivary glands</tissue>
    </source>
</reference>
<dbReference type="GO" id="GO:0004794">
    <property type="term" value="F:threonine deaminase activity"/>
    <property type="evidence" value="ECO:0007669"/>
    <property type="project" value="TreeGrafter"/>
</dbReference>
<comment type="similarity">
    <text evidence="2">Belongs to the serine/threonine dehydratase family.</text>
</comment>
<evidence type="ECO:0000256" key="4">
    <source>
        <dbReference type="ARBA" id="ARBA00022898"/>
    </source>
</evidence>
<dbReference type="GO" id="GO:0003941">
    <property type="term" value="F:L-serine ammonia-lyase activity"/>
    <property type="evidence" value="ECO:0007669"/>
    <property type="project" value="UniProtKB-EC"/>
</dbReference>
<dbReference type="PANTHER" id="PTHR48078">
    <property type="entry name" value="THREONINE DEHYDRATASE, MITOCHONDRIAL-RELATED"/>
    <property type="match status" value="1"/>
</dbReference>
<dbReference type="InterPro" id="IPR001926">
    <property type="entry name" value="TrpB-like_PALP"/>
</dbReference>
<accession>A0AAQ4DGH4</accession>
<dbReference type="GO" id="GO:0030170">
    <property type="term" value="F:pyridoxal phosphate binding"/>
    <property type="evidence" value="ECO:0007669"/>
    <property type="project" value="InterPro"/>
</dbReference>
<comment type="caution">
    <text evidence="11">The sequence shown here is derived from an EMBL/GenBank/DDBJ whole genome shotgun (WGS) entry which is preliminary data.</text>
</comment>
<evidence type="ECO:0000256" key="8">
    <source>
        <dbReference type="ARBA" id="ARBA00049406"/>
    </source>
</evidence>
<dbReference type="GO" id="GO:0006565">
    <property type="term" value="P:L-serine catabolic process"/>
    <property type="evidence" value="ECO:0007669"/>
    <property type="project" value="TreeGrafter"/>
</dbReference>
<organism evidence="11 12">
    <name type="scientific">Amblyomma americanum</name>
    <name type="common">Lone star tick</name>
    <dbReference type="NCBI Taxonomy" id="6943"/>
    <lineage>
        <taxon>Eukaryota</taxon>
        <taxon>Metazoa</taxon>
        <taxon>Ecdysozoa</taxon>
        <taxon>Arthropoda</taxon>
        <taxon>Chelicerata</taxon>
        <taxon>Arachnida</taxon>
        <taxon>Acari</taxon>
        <taxon>Parasitiformes</taxon>
        <taxon>Ixodida</taxon>
        <taxon>Ixodoidea</taxon>
        <taxon>Ixodidae</taxon>
        <taxon>Amblyomminae</taxon>
        <taxon>Amblyomma</taxon>
    </lineage>
</organism>
<evidence type="ECO:0000256" key="1">
    <source>
        <dbReference type="ARBA" id="ARBA00001933"/>
    </source>
</evidence>
<dbReference type="EC" id="4.3.1.17" evidence="3"/>
<evidence type="ECO:0000256" key="6">
    <source>
        <dbReference type="ARBA" id="ARBA00041766"/>
    </source>
</evidence>
<comment type="cofactor">
    <cofactor evidence="1">
        <name>pyridoxal 5'-phosphate</name>
        <dbReference type="ChEBI" id="CHEBI:597326"/>
    </cofactor>
</comment>
<dbReference type="InterPro" id="IPR036052">
    <property type="entry name" value="TrpB-like_PALP_sf"/>
</dbReference>
<dbReference type="GO" id="GO:0006567">
    <property type="term" value="P:L-threonine catabolic process"/>
    <property type="evidence" value="ECO:0007669"/>
    <property type="project" value="TreeGrafter"/>
</dbReference>
<dbReference type="PANTHER" id="PTHR48078:SF2">
    <property type="entry name" value="CATABOLIC L-SERINE_THREONINE DEHYDRATASE"/>
    <property type="match status" value="1"/>
</dbReference>
<evidence type="ECO:0000256" key="3">
    <source>
        <dbReference type="ARBA" id="ARBA00012093"/>
    </source>
</evidence>
<dbReference type="GO" id="GO:0009097">
    <property type="term" value="P:isoleucine biosynthetic process"/>
    <property type="evidence" value="ECO:0007669"/>
    <property type="project" value="TreeGrafter"/>
</dbReference>